<dbReference type="InterPro" id="IPR021731">
    <property type="entry name" value="AMIN_dom"/>
</dbReference>
<dbReference type="Pfam" id="PF11741">
    <property type="entry name" value="AMIN"/>
    <property type="match status" value="2"/>
</dbReference>
<dbReference type="GO" id="GO:0030288">
    <property type="term" value="C:outer membrane-bounded periplasmic space"/>
    <property type="evidence" value="ECO:0007669"/>
    <property type="project" value="TreeGrafter"/>
</dbReference>
<dbReference type="Pfam" id="PF07833">
    <property type="entry name" value="Cu_amine_oxidN1"/>
    <property type="match status" value="1"/>
</dbReference>
<dbReference type="SMART" id="SM00646">
    <property type="entry name" value="Ami_3"/>
    <property type="match status" value="1"/>
</dbReference>
<dbReference type="InterPro" id="IPR002508">
    <property type="entry name" value="MurNAc-LAA_cat"/>
</dbReference>
<dbReference type="InterPro" id="IPR050695">
    <property type="entry name" value="N-acetylmuramoyl_amidase_3"/>
</dbReference>
<dbReference type="SUPFAM" id="SSF53187">
    <property type="entry name" value="Zn-dependent exopeptidases"/>
    <property type="match status" value="1"/>
</dbReference>
<dbReference type="Proteomes" id="UP000242520">
    <property type="component" value="Unassembled WGS sequence"/>
</dbReference>
<evidence type="ECO:0000256" key="1">
    <source>
        <dbReference type="ARBA" id="ARBA00022801"/>
    </source>
</evidence>
<dbReference type="AlphaFoldDB" id="A0A1M5RKG9"/>
<dbReference type="PANTHER" id="PTHR30404">
    <property type="entry name" value="N-ACETYLMURAMOYL-L-ALANINE AMIDASE"/>
    <property type="match status" value="1"/>
</dbReference>
<feature type="domain" description="MurNAc-LAA" evidence="2">
    <location>
        <begin position="554"/>
        <end position="671"/>
    </location>
</feature>
<evidence type="ECO:0000259" key="2">
    <source>
        <dbReference type="SMART" id="SM00646"/>
    </source>
</evidence>
<keyword evidence="1" id="KW-0378">Hydrolase</keyword>
<gene>
    <name evidence="3" type="ORF">SAMN02744040_01395</name>
</gene>
<dbReference type="Gene3D" id="3.40.630.40">
    <property type="entry name" value="Zn-dependent exopeptidases"/>
    <property type="match status" value="1"/>
</dbReference>
<evidence type="ECO:0000313" key="3">
    <source>
        <dbReference type="EMBL" id="SHH26333.1"/>
    </source>
</evidence>
<dbReference type="RefSeq" id="WP_072724993.1">
    <property type="nucleotide sequence ID" value="NZ_FQXH01000013.1"/>
</dbReference>
<dbReference type="STRING" id="1123350.SAMN02744040_01395"/>
<accession>A0A1M5RKG9</accession>
<protein>
    <submittedName>
        <fullName evidence="3">N-acetylmuramoyl-L-alanine amidase</fullName>
    </submittedName>
</protein>
<name>A0A1M5RKG9_9FIRM</name>
<dbReference type="PANTHER" id="PTHR30404:SF0">
    <property type="entry name" value="N-ACETYLMURAMOYL-L-ALANINE AMIDASE AMIC"/>
    <property type="match status" value="1"/>
</dbReference>
<evidence type="ECO:0000313" key="4">
    <source>
        <dbReference type="Proteomes" id="UP000242520"/>
    </source>
</evidence>
<dbReference type="SUPFAM" id="SSF55383">
    <property type="entry name" value="Copper amine oxidase, domain N"/>
    <property type="match status" value="1"/>
</dbReference>
<dbReference type="CDD" id="cd02696">
    <property type="entry name" value="MurNAc-LAA"/>
    <property type="match status" value="1"/>
</dbReference>
<sequence length="679" mass="79506">MKRLGYIITFFILIVSLIFSTSFAEEKIDKKEFVVDGKIVKLPVIKVKLDGEFLNGDVPPIILNDRTLVPVRLISENLGAEVTWDQEEYKVHINKEDKEIILKIDSYKADVNGKEYILPDNVPAKLVSDRTMVPVRFVSEQLGVNVDWDDINRVVLLENKNEEKNYVKLNDVKIKSDEVRLKMSDKTSYKDVVLVNPDRLVIDLENTKIETLKDKYEGLGPLISGVRISQFKEEPLEARVVVDLKYMLDYDIDQEDNEIIIKFDLDDNFAEFKFEKVDDKENFIIKRDIKTDYKSFYLKNPNRLVIDLYYTKLKLEDDDLIEKELEENYVKSYKAYYYKDDEKTRLVLNLNEDINIDEYEKSVEILEEENDLKILFNFLNIENENLMYKLNRNSSVFTIVQNSEEKAEDIDYDEWFNKIKIKVKNEYVDLDDEDINIDDEYVENIEVDKSSEYTYIDVKLKDDVLFDILKYGEDKDIEIKFFKQRHIESGKYLIVIDAGHGGDDPGAISPIDRTKEKDLTLEISKKLDEKLKENGYDTIMTRDTDTYIKLRERTDLANESKADIFVSIHINAVGKTDIHGIQTLYYPNDGEYANGRDNESFAKLIQEELLKETNAVDRKIVKRPNLVVIKYTQMPAVLVECGFLTNSYELELLKSPEYQYKLVEGIYKGIERYLEEKGE</sequence>
<dbReference type="GO" id="GO:0008745">
    <property type="term" value="F:N-acetylmuramoyl-L-alanine amidase activity"/>
    <property type="evidence" value="ECO:0007669"/>
    <property type="project" value="InterPro"/>
</dbReference>
<dbReference type="Gene3D" id="3.30.457.10">
    <property type="entry name" value="Copper amine oxidase-like, N-terminal domain"/>
    <property type="match status" value="1"/>
</dbReference>
<dbReference type="GO" id="GO:0009253">
    <property type="term" value="P:peptidoglycan catabolic process"/>
    <property type="evidence" value="ECO:0007669"/>
    <property type="project" value="InterPro"/>
</dbReference>
<keyword evidence="4" id="KW-1185">Reference proteome</keyword>
<reference evidence="4" key="1">
    <citation type="submission" date="2016-11" db="EMBL/GenBank/DDBJ databases">
        <authorList>
            <person name="Varghese N."/>
            <person name="Submissions S."/>
        </authorList>
    </citation>
    <scope>NUCLEOTIDE SEQUENCE [LARGE SCALE GENOMIC DNA]</scope>
    <source>
        <strain evidence="4">DSM 15285</strain>
    </source>
</reference>
<dbReference type="InterPro" id="IPR036582">
    <property type="entry name" value="Mao_N_sf"/>
</dbReference>
<dbReference type="InterPro" id="IPR012854">
    <property type="entry name" value="Cu_amine_oxidase-like_N"/>
</dbReference>
<dbReference type="OrthoDB" id="9806267at2"/>
<organism evidence="3 4">
    <name type="scientific">Tepidibacter thalassicus DSM 15285</name>
    <dbReference type="NCBI Taxonomy" id="1123350"/>
    <lineage>
        <taxon>Bacteria</taxon>
        <taxon>Bacillati</taxon>
        <taxon>Bacillota</taxon>
        <taxon>Clostridia</taxon>
        <taxon>Peptostreptococcales</taxon>
        <taxon>Peptostreptococcaceae</taxon>
        <taxon>Tepidibacter</taxon>
    </lineage>
</organism>
<dbReference type="Pfam" id="PF01520">
    <property type="entry name" value="Amidase_3"/>
    <property type="match status" value="1"/>
</dbReference>
<dbReference type="Gene3D" id="2.60.40.3500">
    <property type="match status" value="2"/>
</dbReference>
<proteinExistence type="predicted"/>
<dbReference type="EMBL" id="FQXH01000013">
    <property type="protein sequence ID" value="SHH26333.1"/>
    <property type="molecule type" value="Genomic_DNA"/>
</dbReference>